<name>A0A813X7B7_ADIRI</name>
<evidence type="ECO:0000259" key="13">
    <source>
        <dbReference type="PROSITE" id="PS50166"/>
    </source>
</evidence>
<dbReference type="InterPro" id="IPR057672">
    <property type="entry name" value="TPR_IPO4/5"/>
</dbReference>
<keyword evidence="3" id="KW-0813">Transport</keyword>
<dbReference type="GO" id="GO:0031267">
    <property type="term" value="F:small GTPase binding"/>
    <property type="evidence" value="ECO:0007669"/>
    <property type="project" value="InterPro"/>
</dbReference>
<dbReference type="PANTHER" id="PTHR10527">
    <property type="entry name" value="IMPORTIN BETA"/>
    <property type="match status" value="1"/>
</dbReference>
<dbReference type="EMBL" id="CAJNOJ010000155">
    <property type="protein sequence ID" value="CAF1212378.1"/>
    <property type="molecule type" value="Genomic_DNA"/>
</dbReference>
<evidence type="ECO:0000313" key="15">
    <source>
        <dbReference type="EMBL" id="CAF1212378.1"/>
    </source>
</evidence>
<dbReference type="Pfam" id="PF13513">
    <property type="entry name" value="HEAT_EZ"/>
    <property type="match status" value="1"/>
</dbReference>
<dbReference type="FunFam" id="1.25.10.10:FF:000028">
    <property type="entry name" value="Transportin-1 isoform 1"/>
    <property type="match status" value="2"/>
</dbReference>
<keyword evidence="16" id="KW-1185">Reference proteome</keyword>
<dbReference type="GO" id="GO:0031981">
    <property type="term" value="C:nuclear lumen"/>
    <property type="evidence" value="ECO:0007669"/>
    <property type="project" value="UniProtKB-ARBA"/>
</dbReference>
<dbReference type="GO" id="GO:0006606">
    <property type="term" value="P:protein import into nucleus"/>
    <property type="evidence" value="ECO:0007669"/>
    <property type="project" value="InterPro"/>
</dbReference>
<dbReference type="SUPFAM" id="SSF48371">
    <property type="entry name" value="ARM repeat"/>
    <property type="match status" value="1"/>
</dbReference>
<dbReference type="InterPro" id="IPR016024">
    <property type="entry name" value="ARM-type_fold"/>
</dbReference>
<evidence type="ECO:0000256" key="2">
    <source>
        <dbReference type="ARBA" id="ARBA00004496"/>
    </source>
</evidence>
<organism evidence="14 16">
    <name type="scientific">Adineta ricciae</name>
    <name type="common">Rotifer</name>
    <dbReference type="NCBI Taxonomy" id="249248"/>
    <lineage>
        <taxon>Eukaryota</taxon>
        <taxon>Metazoa</taxon>
        <taxon>Spiralia</taxon>
        <taxon>Gnathifera</taxon>
        <taxon>Rotifera</taxon>
        <taxon>Eurotatoria</taxon>
        <taxon>Bdelloidea</taxon>
        <taxon>Adinetida</taxon>
        <taxon>Adinetidae</taxon>
        <taxon>Adineta</taxon>
    </lineage>
</organism>
<evidence type="ECO:0000313" key="16">
    <source>
        <dbReference type="Proteomes" id="UP000663828"/>
    </source>
</evidence>
<dbReference type="Pfam" id="PF25574">
    <property type="entry name" value="TPR_IMB1"/>
    <property type="match status" value="1"/>
</dbReference>
<evidence type="ECO:0000256" key="9">
    <source>
        <dbReference type="ARBA" id="ARBA00067327"/>
    </source>
</evidence>
<dbReference type="SMART" id="SM00913">
    <property type="entry name" value="IBN_N"/>
    <property type="match status" value="1"/>
</dbReference>
<gene>
    <name evidence="15" type="ORF">EDS130_LOCUS25958</name>
    <name evidence="14" type="ORF">XAT740_LOCUS6077</name>
</gene>
<dbReference type="AlphaFoldDB" id="A0A813X7B7"/>
<dbReference type="InterPro" id="IPR040122">
    <property type="entry name" value="Importin_beta"/>
</dbReference>
<dbReference type="Pfam" id="PF03810">
    <property type="entry name" value="IBN_N"/>
    <property type="match status" value="1"/>
</dbReference>
<proteinExistence type="inferred from homology"/>
<protein>
    <recommendedName>
        <fullName evidence="9">Transportin-1</fullName>
    </recommendedName>
    <alternativeName>
        <fullName evidence="10">Importin beta-2</fullName>
    </alternativeName>
    <alternativeName>
        <fullName evidence="11">Karyopherin beta-2</fullName>
    </alternativeName>
</protein>
<keyword evidence="7" id="KW-0539">Nucleus</keyword>
<dbReference type="GO" id="GO:0005737">
    <property type="term" value="C:cytoplasm"/>
    <property type="evidence" value="ECO:0007669"/>
    <property type="project" value="UniProtKB-SubCell"/>
</dbReference>
<dbReference type="InterPro" id="IPR011989">
    <property type="entry name" value="ARM-like"/>
</dbReference>
<dbReference type="InterPro" id="IPR001494">
    <property type="entry name" value="Importin-beta_N"/>
</dbReference>
<dbReference type="Proteomes" id="UP000663852">
    <property type="component" value="Unassembled WGS sequence"/>
</dbReference>
<reference evidence="14" key="1">
    <citation type="submission" date="2021-02" db="EMBL/GenBank/DDBJ databases">
        <authorList>
            <person name="Nowell W R."/>
        </authorList>
    </citation>
    <scope>NUCLEOTIDE SEQUENCE</scope>
</reference>
<dbReference type="Proteomes" id="UP000663828">
    <property type="component" value="Unassembled WGS sequence"/>
</dbReference>
<dbReference type="Pfam" id="PF25780">
    <property type="entry name" value="TPR_IPO5"/>
    <property type="match status" value="1"/>
</dbReference>
<dbReference type="InterPro" id="IPR058584">
    <property type="entry name" value="IMB1_TNPO1-like_TPR"/>
</dbReference>
<evidence type="ECO:0000256" key="12">
    <source>
        <dbReference type="SAM" id="MobiDB-lite"/>
    </source>
</evidence>
<feature type="region of interest" description="Disordered" evidence="12">
    <location>
        <begin position="335"/>
        <end position="399"/>
    </location>
</feature>
<keyword evidence="4" id="KW-0963">Cytoplasm</keyword>
<evidence type="ECO:0000256" key="11">
    <source>
        <dbReference type="ARBA" id="ARBA00080641"/>
    </source>
</evidence>
<feature type="domain" description="Importin N-terminal" evidence="13">
    <location>
        <begin position="32"/>
        <end position="100"/>
    </location>
</feature>
<accession>A0A813X7B7</accession>
<evidence type="ECO:0000256" key="1">
    <source>
        <dbReference type="ARBA" id="ARBA00004123"/>
    </source>
</evidence>
<dbReference type="Gene3D" id="1.25.10.10">
    <property type="entry name" value="Leucine-rich Repeat Variant"/>
    <property type="match status" value="2"/>
</dbReference>
<comment type="subcellular location">
    <subcellularLocation>
        <location evidence="2">Cytoplasm</location>
    </subcellularLocation>
    <subcellularLocation>
        <location evidence="1">Nucleus</location>
    </subcellularLocation>
</comment>
<comment type="similarity">
    <text evidence="8">Belongs to the importin beta family. Importin beta-2 subfamily.</text>
</comment>
<feature type="compositionally biased region" description="Acidic residues" evidence="12">
    <location>
        <begin position="376"/>
        <end position="392"/>
    </location>
</feature>
<evidence type="ECO:0000256" key="6">
    <source>
        <dbReference type="ARBA" id="ARBA00022927"/>
    </source>
</evidence>
<dbReference type="OrthoDB" id="951172at2759"/>
<evidence type="ECO:0000256" key="7">
    <source>
        <dbReference type="ARBA" id="ARBA00023242"/>
    </source>
</evidence>
<dbReference type="PROSITE" id="PS50166">
    <property type="entry name" value="IMPORTIN_B_NT"/>
    <property type="match status" value="1"/>
</dbReference>
<evidence type="ECO:0000256" key="8">
    <source>
        <dbReference type="ARBA" id="ARBA00038423"/>
    </source>
</evidence>
<evidence type="ECO:0000313" key="14">
    <source>
        <dbReference type="EMBL" id="CAF0862750.1"/>
    </source>
</evidence>
<keyword evidence="6" id="KW-0653">Protein transport</keyword>
<evidence type="ECO:0000256" key="10">
    <source>
        <dbReference type="ARBA" id="ARBA00076938"/>
    </source>
</evidence>
<dbReference type="EMBL" id="CAJNOR010000272">
    <property type="protein sequence ID" value="CAF0862750.1"/>
    <property type="molecule type" value="Genomic_DNA"/>
</dbReference>
<comment type="caution">
    <text evidence="14">The sequence shown here is derived from an EMBL/GenBank/DDBJ whole genome shotgun (WGS) entry which is preliminary data.</text>
</comment>
<evidence type="ECO:0000256" key="4">
    <source>
        <dbReference type="ARBA" id="ARBA00022490"/>
    </source>
</evidence>
<sequence>MSWQPVQADDLQQILSLLRQSQSPDTQIQRQVQARLESLNQYPDFNKYLVYILTKLLDEQEATRSLSGLILKNNAKSHYEKFPDEARAYIKQECLSALGDRSPLIRATGGILITTIVTKGSLEQWPTLLEHLYSCLDSPDVNLCEGAFGALQKICEDSADQLENAPSQPLNVLIPKFIQFFRHSHAKVRSHAIACVNEFITPRATALMSNIDLFLENLFQLANDTDSDVRKHVCRALVMLVEVRIERLLPHMQQIIEYMLLTSQDTDDTVALEACEFWLMIADQAICRDILQPYLDKLLPVLCKNMKYSEMDVIILQGDIDEDEHIPDRIEDIRPRFHRTRSRQHAQNISDDINLIDTNNNSTAATPPNSQAEQQLQDENENNDDDDDDDDGSGANADQATEWNLRKCSAAALDILSNVFRDNILPILLPILQEMLFHSNWQIKESGILVLGAIAEGCSYGLIPHLPDLVDYLIKCLNDKKPLVRSITCWTLSRYSTWIVRNEAQHNQFLIPLMSELLKRILDANKKVQEAACSAFATLEEEACVQMVPYLKQILETLVHAFRKYQAKNLLILYDAIGTLADSVGSHLNRHDYIELLMPPLIDRWNILRNDDKDLFPLLECLSSIATALQTGFLPYCEPVFVRCIILVQQTLEANGQDGSPDKDFMIVALDLLSGLVEGLGSNIDTLVERSNLLTLLERCAQDPMPEVRQSSFALLGDLTKACFRHVQKHLSFFLPILTQNLNPQHVSVCNNAIWAIGEIAIQIGAEIQPFVSVILESLILIINRHITPKTLLENTSITIGRLGLVCPNDVSSQLARFIRPWCIALRNIRDNEEKDSAFRGICNMIVLNPLGVTNEFIYVCDAIASWEKPPMELYTKFRDILYTFKQEFGDEQWKQLTDRFPLPLKQRLQAHYGI</sequence>
<evidence type="ECO:0000256" key="3">
    <source>
        <dbReference type="ARBA" id="ARBA00022448"/>
    </source>
</evidence>
<feature type="compositionally biased region" description="Low complexity" evidence="12">
    <location>
        <begin position="358"/>
        <end position="370"/>
    </location>
</feature>
<evidence type="ECO:0000256" key="5">
    <source>
        <dbReference type="ARBA" id="ARBA00022737"/>
    </source>
</evidence>
<keyword evidence="5" id="KW-0677">Repeat</keyword>